<feature type="region of interest" description="Disordered" evidence="1">
    <location>
        <begin position="55"/>
        <end position="104"/>
    </location>
</feature>
<protein>
    <submittedName>
        <fullName evidence="2">Uncharacterized protein</fullName>
    </submittedName>
</protein>
<feature type="compositionally biased region" description="Acidic residues" evidence="1">
    <location>
        <begin position="82"/>
        <end position="97"/>
    </location>
</feature>
<dbReference type="KEGG" id="ker:91100698"/>
<feature type="compositionally biased region" description="Polar residues" evidence="1">
    <location>
        <begin position="1"/>
        <end position="13"/>
    </location>
</feature>
<feature type="compositionally biased region" description="Polar residues" evidence="1">
    <location>
        <begin position="21"/>
        <end position="40"/>
    </location>
</feature>
<accession>A0AAX4KCZ5</accession>
<organism evidence="2 3">
    <name type="scientific">Kwoniella europaea PYCC6329</name>
    <dbReference type="NCBI Taxonomy" id="1423913"/>
    <lineage>
        <taxon>Eukaryota</taxon>
        <taxon>Fungi</taxon>
        <taxon>Dikarya</taxon>
        <taxon>Basidiomycota</taxon>
        <taxon>Agaricomycotina</taxon>
        <taxon>Tremellomycetes</taxon>
        <taxon>Tremellales</taxon>
        <taxon>Cryptococcaceae</taxon>
        <taxon>Kwoniella</taxon>
    </lineage>
</organism>
<dbReference type="RefSeq" id="XP_066081805.1">
    <property type="nucleotide sequence ID" value="XM_066225708.1"/>
</dbReference>
<reference evidence="2 3" key="1">
    <citation type="submission" date="2024-01" db="EMBL/GenBank/DDBJ databases">
        <title>Comparative genomics of Cryptococcus and Kwoniella reveals pathogenesis evolution and contrasting modes of karyotype evolution via chromosome fusion or intercentromeric recombination.</title>
        <authorList>
            <person name="Coelho M.A."/>
            <person name="David-Palma M."/>
            <person name="Shea T."/>
            <person name="Bowers K."/>
            <person name="McGinley-Smith S."/>
            <person name="Mohammad A.W."/>
            <person name="Gnirke A."/>
            <person name="Yurkov A.M."/>
            <person name="Nowrousian M."/>
            <person name="Sun S."/>
            <person name="Cuomo C.A."/>
            <person name="Heitman J."/>
        </authorList>
    </citation>
    <scope>NUCLEOTIDE SEQUENCE [LARGE SCALE GENOMIC DNA]</scope>
    <source>
        <strain evidence="2 3">PYCC6329</strain>
    </source>
</reference>
<dbReference type="AlphaFoldDB" id="A0AAX4KCZ5"/>
<keyword evidence="3" id="KW-1185">Reference proteome</keyword>
<dbReference type="GeneID" id="91100698"/>
<evidence type="ECO:0000256" key="1">
    <source>
        <dbReference type="SAM" id="MobiDB-lite"/>
    </source>
</evidence>
<proteinExistence type="predicted"/>
<sequence>MPSDLQRNISSSLRPVGLTPDSASNTSTSIQPPQAVSPNSGMAKMTIDMILSAHPSARSTEGAGSEVEVKPEIVSEYGEGQEREDDLVDLDEGEEFSEVGVETT</sequence>
<feature type="region of interest" description="Disordered" evidence="1">
    <location>
        <begin position="1"/>
        <end position="40"/>
    </location>
</feature>
<dbReference type="EMBL" id="CP144089">
    <property type="protein sequence ID" value="WWD03838.1"/>
    <property type="molecule type" value="Genomic_DNA"/>
</dbReference>
<evidence type="ECO:0000313" key="3">
    <source>
        <dbReference type="Proteomes" id="UP001358614"/>
    </source>
</evidence>
<dbReference type="Proteomes" id="UP001358614">
    <property type="component" value="Chromosome 1"/>
</dbReference>
<name>A0AAX4KCZ5_9TREE</name>
<evidence type="ECO:0000313" key="2">
    <source>
        <dbReference type="EMBL" id="WWD03838.1"/>
    </source>
</evidence>
<gene>
    <name evidence="2" type="ORF">V865_001894</name>
</gene>